<dbReference type="InterPro" id="IPR027590">
    <property type="entry name" value="PQQ_MSMEG_3727"/>
</dbReference>
<sequence length="154" mass="16808">MATLTPDRSEMLRQLGLDRQNVGMLGRLLATGNIGQAQEGPDGRMTAEIHIVPDQLIWDPSVLVLPHGGDLDIEFVNDDQNTHCALVPSNGDSQWMWLPNYSRGTMHVTLDGPGQYWFSSNIGNDEGRGLIGAIVVMGDVPASARLDRPPQPRP</sequence>
<dbReference type="NCBIfam" id="TIGR04339">
    <property type="entry name" value="PQQ_MSMEG_3727"/>
    <property type="match status" value="1"/>
</dbReference>
<reference evidence="2" key="1">
    <citation type="submission" date="2016-10" db="EMBL/GenBank/DDBJ databases">
        <authorList>
            <person name="Varghese N."/>
            <person name="Submissions S."/>
        </authorList>
    </citation>
    <scope>NUCLEOTIDE SEQUENCE [LARGE SCALE GENOMIC DNA]</scope>
    <source>
        <strain evidence="2">DSM 44209</strain>
    </source>
</reference>
<evidence type="ECO:0000313" key="2">
    <source>
        <dbReference type="Proteomes" id="UP000198507"/>
    </source>
</evidence>
<gene>
    <name evidence="1" type="ORF">SAMN04488546_0437</name>
</gene>
<dbReference type="Pfam" id="PF23509">
    <property type="entry name" value="MSMEG_3727_PQQ-assoc"/>
    <property type="match status" value="1"/>
</dbReference>
<dbReference type="AlphaFoldDB" id="A0A1H9Z6P9"/>
<name>A0A1H9Z6P9_9ACTN</name>
<dbReference type="RefSeq" id="WP_245743255.1">
    <property type="nucleotide sequence ID" value="NZ_FOIE01000001.1"/>
</dbReference>
<protein>
    <submittedName>
        <fullName evidence="1">PQQ system protein</fullName>
    </submittedName>
</protein>
<proteinExistence type="predicted"/>
<dbReference type="InterPro" id="IPR008972">
    <property type="entry name" value="Cupredoxin"/>
</dbReference>
<dbReference type="Proteomes" id="UP000198507">
    <property type="component" value="Unassembled WGS sequence"/>
</dbReference>
<evidence type="ECO:0000313" key="1">
    <source>
        <dbReference type="EMBL" id="SES77023.1"/>
    </source>
</evidence>
<dbReference type="EMBL" id="FOIE01000001">
    <property type="protein sequence ID" value="SES77023.1"/>
    <property type="molecule type" value="Genomic_DNA"/>
</dbReference>
<organism evidence="1 2">
    <name type="scientific">Geodermatophilus poikilotrophus</name>
    <dbReference type="NCBI Taxonomy" id="1333667"/>
    <lineage>
        <taxon>Bacteria</taxon>
        <taxon>Bacillati</taxon>
        <taxon>Actinomycetota</taxon>
        <taxon>Actinomycetes</taxon>
        <taxon>Geodermatophilales</taxon>
        <taxon>Geodermatophilaceae</taxon>
        <taxon>Geodermatophilus</taxon>
    </lineage>
</organism>
<dbReference type="Gene3D" id="2.60.40.420">
    <property type="entry name" value="Cupredoxins - blue copper proteins"/>
    <property type="match status" value="1"/>
</dbReference>
<accession>A0A1H9Z6P9</accession>
<keyword evidence="2" id="KW-1185">Reference proteome</keyword>
<dbReference type="SUPFAM" id="SSF49503">
    <property type="entry name" value="Cupredoxins"/>
    <property type="match status" value="1"/>
</dbReference>